<evidence type="ECO:0000313" key="4">
    <source>
        <dbReference type="Proteomes" id="UP000192257"/>
    </source>
</evidence>
<gene>
    <name evidence="3" type="ORF">TM35_000054460</name>
</gene>
<proteinExistence type="predicted"/>
<dbReference type="AlphaFoldDB" id="A0A1X0P5Z0"/>
<dbReference type="Proteomes" id="UP000192257">
    <property type="component" value="Unassembled WGS sequence"/>
</dbReference>
<keyword evidence="4" id="KW-1185">Reference proteome</keyword>
<reference evidence="3 4" key="1">
    <citation type="submission" date="2017-03" db="EMBL/GenBank/DDBJ databases">
        <title>An alternative strategy for trypanosome survival in the mammalian bloodstream revealed through genome and transcriptome analysis of the ubiquitous bovine parasite Trypanosoma (Megatrypanum) theileri.</title>
        <authorList>
            <person name="Kelly S."/>
            <person name="Ivens A."/>
            <person name="Mott A."/>
            <person name="O'Neill E."/>
            <person name="Emms D."/>
            <person name="Macleod O."/>
            <person name="Voorheis P."/>
            <person name="Matthews J."/>
            <person name="Matthews K."/>
            <person name="Carrington M."/>
        </authorList>
    </citation>
    <scope>NUCLEOTIDE SEQUENCE [LARGE SCALE GENOMIC DNA]</scope>
    <source>
        <strain evidence="3">Edinburgh</strain>
    </source>
</reference>
<organism evidence="3 4">
    <name type="scientific">Trypanosoma theileri</name>
    <dbReference type="NCBI Taxonomy" id="67003"/>
    <lineage>
        <taxon>Eukaryota</taxon>
        <taxon>Discoba</taxon>
        <taxon>Euglenozoa</taxon>
        <taxon>Kinetoplastea</taxon>
        <taxon>Metakinetoplastina</taxon>
        <taxon>Trypanosomatida</taxon>
        <taxon>Trypanosomatidae</taxon>
        <taxon>Trypanosoma</taxon>
    </lineage>
</organism>
<comment type="caution">
    <text evidence="3">The sequence shown here is derived from an EMBL/GenBank/DDBJ whole genome shotgun (WGS) entry which is preliminary data.</text>
</comment>
<keyword evidence="1" id="KW-0175">Coiled coil</keyword>
<feature type="coiled-coil region" evidence="1">
    <location>
        <begin position="396"/>
        <end position="450"/>
    </location>
</feature>
<feature type="compositionally biased region" description="Polar residues" evidence="2">
    <location>
        <begin position="782"/>
        <end position="792"/>
    </location>
</feature>
<sequence>MMIAGTKRAREDNDELTTEVSAAVRRMSNEVDDMIGSVGKVNSAVLDSAVQASTLLQHMLSASSTSNVQLWELLTQSQESRTATALSHIRTADDARRNALSVSVLQQQLTNSTVSAAEEVAKGLDTANSTAVTLFSSQLAGEQETNEKLVSHAQEFMRKSLDAIQSYSRRALNAELSLTKKNLAVARLQSSLSFYQNAFLRHHSEILSLIKIVRLLAAKNKDADLANSELRQAKAHVRLLEKQLDLAGIVHAIVPPDFVPYCTPSPPPCEALKRNAPEYFALRLLEHKDMTLSELVDSWQKQESRIMVAEEKCRDLEKSAETLRREALVVHQGFLEEKRRREVVEHRLVDIVRERINPSGNDALLRQLTQLRSDYTKVLDDSAQIATSLSLTREILAREQKRNAMLEAKMQEMKDDAEVDEVANTLSSLRRYYEEELERLRNTVVDAETQSALAVTHAEEQQELAVSAYNALKLTEQTVTDISAALSRTEEQILTEQQRIGVSHINSIAQDGLEAIAQSEAHLKKAMSSFQKVMSETETKREKDLATFGEQITQLVASFKTLQPIASHNSEDTTGTNTMVSKQQQQEIRTMMREALTWALQFVSDELETGEASKTALLDTSISDARNVRLLFEKVRELTEERDAALDRLARCERLIDQHSLTAIERVLMHEVSVEDSLDAIEATEQIATLRDKVSSLETIRSAALAEVEGLRAELQRDCELNEHSEVRLKLLERQNSRLVTSLQESLTREVTLIQQVRQLQQNLKRWAPCSEMEVEGREGTPETTPLTESTKTATVVVEDLKPEEQQQEMAKRLEELCSSILEMKQQLVQMQVTTSTKSTPGDEQEETQLLRHGVRHVADALRETLRRAELFRHALPVNTTTLTGTEAPLGETTESENTTDEVAEVRHRLETSVNALAADVTARDGELSRLRGELDAREQREEALKKAQEDLVQQNAELQRKAARLVHINKQLVEELKAARNTGEASPT</sequence>
<feature type="coiled-coil region" evidence="1">
    <location>
        <begin position="628"/>
        <end position="655"/>
    </location>
</feature>
<feature type="region of interest" description="Disordered" evidence="2">
    <location>
        <begin position="772"/>
        <end position="792"/>
    </location>
</feature>
<protein>
    <submittedName>
        <fullName evidence="3">Uncharacterized protein</fullName>
    </submittedName>
</protein>
<feature type="coiled-coil region" evidence="1">
    <location>
        <begin position="216"/>
        <end position="243"/>
    </location>
</feature>
<dbReference type="VEuPathDB" id="TriTrypDB:TM35_000054460"/>
<evidence type="ECO:0000256" key="2">
    <source>
        <dbReference type="SAM" id="MobiDB-lite"/>
    </source>
</evidence>
<feature type="coiled-coil region" evidence="1">
    <location>
        <begin position="928"/>
        <end position="976"/>
    </location>
</feature>
<accession>A0A1X0P5Z0</accession>
<name>A0A1X0P5Z0_9TRYP</name>
<dbReference type="GeneID" id="39982881"/>
<evidence type="ECO:0000256" key="1">
    <source>
        <dbReference type="SAM" id="Coils"/>
    </source>
</evidence>
<dbReference type="RefSeq" id="XP_028885916.1">
    <property type="nucleotide sequence ID" value="XM_029023101.1"/>
</dbReference>
<evidence type="ECO:0000313" key="3">
    <source>
        <dbReference type="EMBL" id="ORC91850.1"/>
    </source>
</evidence>
<dbReference type="OrthoDB" id="247306at2759"/>
<dbReference type="EMBL" id="NBCO01000005">
    <property type="protein sequence ID" value="ORC91850.1"/>
    <property type="molecule type" value="Genomic_DNA"/>
</dbReference>